<name>A0A268NXV1_SHOCL</name>
<evidence type="ECO:0000256" key="1">
    <source>
        <dbReference type="ARBA" id="ARBA00038283"/>
    </source>
</evidence>
<reference evidence="3 4" key="1">
    <citation type="submission" date="2017-07" db="EMBL/GenBank/DDBJ databases">
        <title>Isolation and whole genome analysis of endospore-forming bacteria from heroin.</title>
        <authorList>
            <person name="Kalinowski J."/>
            <person name="Ahrens B."/>
            <person name="Al-Dilaimi A."/>
            <person name="Winkler A."/>
            <person name="Wibberg D."/>
            <person name="Schleenbecker U."/>
            <person name="Ruckert C."/>
            <person name="Wolfel R."/>
            <person name="Grass G."/>
        </authorList>
    </citation>
    <scope>NUCLEOTIDE SEQUENCE [LARGE SCALE GENOMIC DNA]</scope>
    <source>
        <strain evidence="3 4">7539</strain>
    </source>
</reference>
<dbReference type="InterPro" id="IPR036390">
    <property type="entry name" value="WH_DNA-bd_sf"/>
</dbReference>
<dbReference type="InterPro" id="IPR036388">
    <property type="entry name" value="WH-like_DNA-bd_sf"/>
</dbReference>
<dbReference type="GO" id="GO:0003887">
    <property type="term" value="F:DNA-directed DNA polymerase activity"/>
    <property type="evidence" value="ECO:0007669"/>
    <property type="project" value="InterPro"/>
</dbReference>
<feature type="domain" description="Initiator Rep protein WH1" evidence="2">
    <location>
        <begin position="14"/>
        <end position="131"/>
    </location>
</feature>
<dbReference type="GO" id="GO:0006270">
    <property type="term" value="P:DNA replication initiation"/>
    <property type="evidence" value="ECO:0007669"/>
    <property type="project" value="InterPro"/>
</dbReference>
<evidence type="ECO:0000313" key="4">
    <source>
        <dbReference type="Proteomes" id="UP000216207"/>
    </source>
</evidence>
<dbReference type="InterPro" id="IPR000525">
    <property type="entry name" value="Initiator_Rep_WH1"/>
</dbReference>
<protein>
    <recommendedName>
        <fullName evidence="2">Initiator Rep protein WH1 domain-containing protein</fullName>
    </recommendedName>
</protein>
<comment type="similarity">
    <text evidence="1">Belongs to the initiator RepB protein family.</text>
</comment>
<sequence length="157" mass="18194">MDEQLLILSMEETVKKANIIEMPQDLTLQEKRIIWVLASFINKKDTSVRQQQIKIEDLAKLIGIDIAENSYYKVVKDTIEGLISKKVTFNKGNERTVLAWLSSATYDKGTGMVELKFSEMLRPYLLQLNHQLRIISRTPTLIQEIKSFLDSLETYKK</sequence>
<dbReference type="Proteomes" id="UP000216207">
    <property type="component" value="Unassembled WGS sequence"/>
</dbReference>
<organism evidence="3 4">
    <name type="scientific">Shouchella clausii</name>
    <name type="common">Alkalihalobacillus clausii</name>
    <dbReference type="NCBI Taxonomy" id="79880"/>
    <lineage>
        <taxon>Bacteria</taxon>
        <taxon>Bacillati</taxon>
        <taxon>Bacillota</taxon>
        <taxon>Bacilli</taxon>
        <taxon>Bacillales</taxon>
        <taxon>Bacillaceae</taxon>
        <taxon>Shouchella</taxon>
    </lineage>
</organism>
<dbReference type="RefSeq" id="WP_095255230.1">
    <property type="nucleotide sequence ID" value="NZ_NPCA01000032.1"/>
</dbReference>
<dbReference type="AlphaFoldDB" id="A0A268NXV1"/>
<dbReference type="Gene3D" id="1.10.10.10">
    <property type="entry name" value="Winged helix-like DNA-binding domain superfamily/Winged helix DNA-binding domain"/>
    <property type="match status" value="1"/>
</dbReference>
<dbReference type="EMBL" id="NPCC01000027">
    <property type="protein sequence ID" value="PAE87845.1"/>
    <property type="molecule type" value="Genomic_DNA"/>
</dbReference>
<accession>A0A268NXV1</accession>
<dbReference type="SUPFAM" id="SSF46785">
    <property type="entry name" value="Winged helix' DNA-binding domain"/>
    <property type="match status" value="1"/>
</dbReference>
<gene>
    <name evidence="3" type="ORF">CHH72_16150</name>
</gene>
<evidence type="ECO:0000313" key="3">
    <source>
        <dbReference type="EMBL" id="PAE87845.1"/>
    </source>
</evidence>
<dbReference type="Pfam" id="PF01051">
    <property type="entry name" value="Rep3_N"/>
    <property type="match status" value="1"/>
</dbReference>
<comment type="caution">
    <text evidence="3">The sequence shown here is derived from an EMBL/GenBank/DDBJ whole genome shotgun (WGS) entry which is preliminary data.</text>
</comment>
<evidence type="ECO:0000259" key="2">
    <source>
        <dbReference type="Pfam" id="PF01051"/>
    </source>
</evidence>
<proteinExistence type="inferred from homology"/>